<evidence type="ECO:0000313" key="3">
    <source>
        <dbReference type="EMBL" id="GAX17016.1"/>
    </source>
</evidence>
<accession>A0A1Z5JT20</accession>
<dbReference type="CDD" id="cd00201">
    <property type="entry name" value="WW"/>
    <property type="match status" value="2"/>
</dbReference>
<feature type="chain" id="PRO_5013346326" description="WW domain-containing protein" evidence="1">
    <location>
        <begin position="19"/>
        <end position="331"/>
    </location>
</feature>
<name>A0A1Z5JT20_FISSO</name>
<comment type="caution">
    <text evidence="3">The sequence shown here is derived from an EMBL/GenBank/DDBJ whole genome shotgun (WGS) entry which is preliminary data.</text>
</comment>
<keyword evidence="1" id="KW-0732">Signal</keyword>
<dbReference type="AlphaFoldDB" id="A0A1Z5JT20"/>
<dbReference type="PROSITE" id="PS01159">
    <property type="entry name" value="WW_DOMAIN_1"/>
    <property type="match status" value="1"/>
</dbReference>
<dbReference type="PROSITE" id="PS50020">
    <property type="entry name" value="WW_DOMAIN_2"/>
    <property type="match status" value="2"/>
</dbReference>
<feature type="domain" description="WW" evidence="2">
    <location>
        <begin position="124"/>
        <end position="153"/>
    </location>
</feature>
<dbReference type="Gene3D" id="2.20.70.10">
    <property type="match status" value="2"/>
</dbReference>
<dbReference type="InterPro" id="IPR036020">
    <property type="entry name" value="WW_dom_sf"/>
</dbReference>
<keyword evidence="4" id="KW-1185">Reference proteome</keyword>
<organism evidence="3 4">
    <name type="scientific">Fistulifera solaris</name>
    <name type="common">Oleaginous diatom</name>
    <dbReference type="NCBI Taxonomy" id="1519565"/>
    <lineage>
        <taxon>Eukaryota</taxon>
        <taxon>Sar</taxon>
        <taxon>Stramenopiles</taxon>
        <taxon>Ochrophyta</taxon>
        <taxon>Bacillariophyta</taxon>
        <taxon>Bacillariophyceae</taxon>
        <taxon>Bacillariophycidae</taxon>
        <taxon>Naviculales</taxon>
        <taxon>Naviculaceae</taxon>
        <taxon>Fistulifera</taxon>
    </lineage>
</organism>
<dbReference type="SMART" id="SM00456">
    <property type="entry name" value="WW"/>
    <property type="match status" value="2"/>
</dbReference>
<gene>
    <name evidence="3" type="ORF">FisN_5Hh400</name>
</gene>
<feature type="domain" description="WW" evidence="2">
    <location>
        <begin position="189"/>
        <end position="218"/>
    </location>
</feature>
<dbReference type="Pfam" id="PF00397">
    <property type="entry name" value="WW"/>
    <property type="match status" value="2"/>
</dbReference>
<reference evidence="3 4" key="1">
    <citation type="journal article" date="2015" name="Plant Cell">
        <title>Oil accumulation by the oleaginous diatom Fistulifera solaris as revealed by the genome and transcriptome.</title>
        <authorList>
            <person name="Tanaka T."/>
            <person name="Maeda Y."/>
            <person name="Veluchamy A."/>
            <person name="Tanaka M."/>
            <person name="Abida H."/>
            <person name="Marechal E."/>
            <person name="Bowler C."/>
            <person name="Muto M."/>
            <person name="Sunaga Y."/>
            <person name="Tanaka M."/>
            <person name="Yoshino T."/>
            <person name="Taniguchi T."/>
            <person name="Fukuda Y."/>
            <person name="Nemoto M."/>
            <person name="Matsumoto M."/>
            <person name="Wong P.S."/>
            <person name="Aburatani S."/>
            <person name="Fujibuchi W."/>
        </authorList>
    </citation>
    <scope>NUCLEOTIDE SEQUENCE [LARGE SCALE GENOMIC DNA]</scope>
    <source>
        <strain evidence="3 4">JPCC DA0580</strain>
    </source>
</reference>
<dbReference type="Proteomes" id="UP000198406">
    <property type="component" value="Unassembled WGS sequence"/>
</dbReference>
<evidence type="ECO:0000256" key="1">
    <source>
        <dbReference type="SAM" id="SignalP"/>
    </source>
</evidence>
<evidence type="ECO:0000259" key="2">
    <source>
        <dbReference type="PROSITE" id="PS50020"/>
    </source>
</evidence>
<protein>
    <recommendedName>
        <fullName evidence="2">WW domain-containing protein</fullName>
    </recommendedName>
</protein>
<dbReference type="EMBL" id="BDSP01000111">
    <property type="protein sequence ID" value="GAX17016.1"/>
    <property type="molecule type" value="Genomic_DNA"/>
</dbReference>
<evidence type="ECO:0000313" key="4">
    <source>
        <dbReference type="Proteomes" id="UP000198406"/>
    </source>
</evidence>
<dbReference type="InParanoid" id="A0A1Z5JT20"/>
<feature type="signal peptide" evidence="1">
    <location>
        <begin position="1"/>
        <end position="18"/>
    </location>
</feature>
<dbReference type="OrthoDB" id="49416at2759"/>
<dbReference type="InterPro" id="IPR001202">
    <property type="entry name" value="WW_dom"/>
</dbReference>
<dbReference type="SUPFAM" id="SSF51045">
    <property type="entry name" value="WW domain"/>
    <property type="match status" value="2"/>
</dbReference>
<proteinExistence type="predicted"/>
<sequence length="331" mass="37685">MRSLQWLCIVQACGIAAAAFQTHSGRSTRAWTHLSYSASTEVDFLKRIQRLSRERDGKEMPTVIEKRKVPKKKTAKAAASPTLLTTDSWLSNFMEGTSIQIRPFEDIWDKFSFQPAALASEGDWSAYWDEFGSGYVYFFNEVTGESQWDPPTLSFPKIDLKDGMKITERTSLDEDDNDFSLPLASQGEWSAYFDGEKSKMVYYHNSLTGVSQWEKPTRDFPCFVLTPAMKKHMRRNKSEFVAPDVLAEISKIAGTWLRRFETTLNAASVFNEIPTVTKLEEIPSQKEPTIFTVVADAFARAPLFGTRKTENKPEPSLNFVEQCMSFFGMKF</sequence>